<evidence type="ECO:0000256" key="6">
    <source>
        <dbReference type="ARBA" id="ARBA00023136"/>
    </source>
</evidence>
<feature type="disulfide bond" evidence="9">
    <location>
        <begin position="342"/>
        <end position="360"/>
    </location>
</feature>
<evidence type="ECO:0000256" key="7">
    <source>
        <dbReference type="ARBA" id="ARBA00023157"/>
    </source>
</evidence>
<dbReference type="InterPro" id="IPR001849">
    <property type="entry name" value="PH_domain"/>
</dbReference>
<dbReference type="Pfam" id="PF22352">
    <property type="entry name" value="K319L-like_PKD"/>
    <property type="match status" value="1"/>
</dbReference>
<evidence type="ECO:0000259" key="13">
    <source>
        <dbReference type="PROSITE" id="PS50010"/>
    </source>
</evidence>
<dbReference type="PRINTS" id="PR00759">
    <property type="entry name" value="BASICPTASE"/>
</dbReference>
<feature type="domain" description="PH" evidence="12">
    <location>
        <begin position="927"/>
        <end position="1025"/>
    </location>
</feature>
<comment type="subcellular location">
    <subcellularLocation>
        <location evidence="1">Membrane</location>
    </subcellularLocation>
</comment>
<feature type="region of interest" description="Disordered" evidence="10">
    <location>
        <begin position="1250"/>
        <end position="1293"/>
    </location>
</feature>
<sequence length="1929" mass="214917">MSGGDELVQVIRGFYLRVGPDMNSLLTGRLGAFALLLVTLCPGSARGQNGECFGQFKSGREDFVLDVDDSVKEGATFLSSPKLDRYRDCLSACCKEPRCNVAFMETGESENSVKSCFLFDCLYKKQYVCHFVRKTGFKNYILDSVYEDYLAVDVPPGTSDHAPVANGGPDRVIQPHDTVTLNGIESKDDVGITSYNWQMLSGNPYAVIEKTNFKDQIIVSNLSSGMYKFQLTVTDTVGQSDSTKVTILVLTPDQSQHHCMAPKKVGPCRGSFPRWHYNAASERCEKFVFGGCKENLNNYLTEDECTNACSGSEKKGGSGRGLPISPPEEKCGVPCTPGQFTCANRCCLDPGLECDGSPQCSDGSDEHKCDELTDRFQVLLQIPVDEQKVRCTLSPDTGPCRESFTKWYYNPRIQDCFPFNYGSCQGNENRFDTKESCMSFCHGVTGEDQFVIGPQHERSTSDSHTGVIVIAALLGVAIAVVLGILVYCVMKGKKKSSQHSSVPASTTQFTSLEDREQKKPTEEPTDKSFAKDKSLREGRIWPFRSRGLSAMPEGSHSALHQGPMGEESPQLSSPLSPGQHDQENIDLSPDCYSQLCVEPLDGESDRPVSLVSTLSSGSSRDSHSLFGSTIALPSSTTPPIPSEEDIDLELSPTEGTGEQALDQSPTLTESRGHWQDRLRSLVINHQWNNNNSPSNRKASGEILHISTLPVISDTMAPNPKLSYVDRVVMEIIETERMYVKDLRSIVEDYLVHIIDMSNLPIRPEQVCALFGNIEDIYVFNSELLQSLDMCENDPVAIARCFVNKSDYFEIYTQYCTNYPNSVAALTDCMRSKTLGKFFRDRQAALKRSLPLGSYLLKPVQRILKYHLLLQEIAKHFDPDEDGYEVVQEAIDTMTGVAWYINDMKRKHEHAVRVQEIQSLLINWKGPDLTTFGELVLEGTFHVLRAKNTRTLFLFEKMLLITKKRGEHYVYKNHISCSTLMLLDSAKDPLLFSVIHFKHPKQPHTVQAKSVEEKRLWAQHIKRLILENHNTIVPQKAKDAVPVNSNYSGKYHYSPERLKKVESCQAADFHFGGRNERRRSEPVKQIMQSTKGLYLHADSEGALLGDRCSLQPATSVSTLASTLGEPQAERSLGEDPIPRRVSVEQLSPTVSQLKLDSPSSERRLEMEKAEEEEEGESFKEDLLIGNDQDDQNIDPTELKPTMKEEAETCRQQERCVDVALKNTPTTQVSVEEMCLLDCVFQAKSSDQLEHHFSQSFKSPVSPAQKEAPGCQDSSTETPEEKGGSDSSGPQVGETSVLTNGELSEEDEDELENKSILPSSVLDQASVIAQRFISSLSRQSSLVSEDFSSVTCPLLSTDNDAFKSLPACVDLDKQTQMSASSSPDPQMTSENICSSPAHEPTPDTLTEEERRSTLSKQDRLLIRKIRRYYEHAEHQDASFSVKRRESLSYIPAGLVSHLSRQLNSIPQDQAVPVCRKGLSRNRPTSWSVFDLPGLEKNQNSKITQNTELQSPQETHKDKSDNITDELSTEEEFRSSSEMVRVWQDMEMEEENPDVQQREKETFNESRVEVTQDINLDTLDVKTLKQLPLILGDSEISTASESSAITSPTSSPALEGKPKQDSQPSDSLLSQERNNVLNGQLPQITGFRTSVDEDQILQDMGKVKNKVFQLARQYSQRIKNNRPTVFQKNRETSNQQGFKNMPAVHEEKLQLRKKGKLNLKLSLNASNQAVINDVCSPSPAQTCSSEASAQSTLTSPQSPQPEPFHWPDVQELRSKYTEPARSKVTRSYTVPSRTFERSANMCNGCSLKYKSSSDLHKTLSDCTRIQSDAALKEMCPAVADWPQPRSQPQLQAQLCRWSSLDHVLGSLPLQEVQNLQEPGKTCCTTGKLEDGDTVFLEGDECAAKSVVPSSGKASESNVVKSLREKFQSLGTS</sequence>
<dbReference type="PANTHER" id="PTHR45924">
    <property type="entry name" value="FI17866P1"/>
    <property type="match status" value="1"/>
</dbReference>
<gene>
    <name evidence="16" type="ORF">Q5P01_020423</name>
</gene>
<evidence type="ECO:0000256" key="11">
    <source>
        <dbReference type="SAM" id="Phobius"/>
    </source>
</evidence>
<feature type="disulfide bond" evidence="9">
    <location>
        <begin position="354"/>
        <end position="369"/>
    </location>
</feature>
<evidence type="ECO:0000256" key="1">
    <source>
        <dbReference type="ARBA" id="ARBA00004370"/>
    </source>
</evidence>
<feature type="compositionally biased region" description="Polar residues" evidence="10">
    <location>
        <begin position="1143"/>
        <end position="1157"/>
    </location>
</feature>
<dbReference type="SUPFAM" id="SSF57362">
    <property type="entry name" value="BPTI-like"/>
    <property type="match status" value="2"/>
</dbReference>
<dbReference type="FunFam" id="4.10.410.10:FF:000020">
    <property type="entry name" value="Collagen, type VI, alpha 3"/>
    <property type="match status" value="1"/>
</dbReference>
<evidence type="ECO:0000259" key="15">
    <source>
        <dbReference type="PROSITE" id="PS50986"/>
    </source>
</evidence>
<dbReference type="GO" id="GO:0004867">
    <property type="term" value="F:serine-type endopeptidase inhibitor activity"/>
    <property type="evidence" value="ECO:0007669"/>
    <property type="project" value="InterPro"/>
</dbReference>
<dbReference type="InterPro" id="IPR036055">
    <property type="entry name" value="LDL_receptor-like_sf"/>
</dbReference>
<feature type="region of interest" description="Disordered" evidence="10">
    <location>
        <begin position="602"/>
        <end position="670"/>
    </location>
</feature>
<dbReference type="PROSITE" id="PS01209">
    <property type="entry name" value="LDLRA_1"/>
    <property type="match status" value="1"/>
</dbReference>
<dbReference type="CDD" id="cd00112">
    <property type="entry name" value="LDLa"/>
    <property type="match status" value="1"/>
</dbReference>
<feature type="region of interest" description="Disordered" evidence="10">
    <location>
        <begin position="1119"/>
        <end position="1195"/>
    </location>
</feature>
<name>A0AA88S3E9_CHASR</name>
<dbReference type="CDD" id="cd13243">
    <property type="entry name" value="PH_PLEKHG1_G2_G3"/>
    <property type="match status" value="1"/>
</dbReference>
<dbReference type="CDD" id="cd00146">
    <property type="entry name" value="PKD"/>
    <property type="match status" value="1"/>
</dbReference>
<dbReference type="SUPFAM" id="SSF57424">
    <property type="entry name" value="LDL receptor-like module"/>
    <property type="match status" value="1"/>
</dbReference>
<dbReference type="SUPFAM" id="SSF49299">
    <property type="entry name" value="PKD domain"/>
    <property type="match status" value="1"/>
</dbReference>
<dbReference type="InterPro" id="IPR002223">
    <property type="entry name" value="Kunitz_BPTI"/>
</dbReference>
<feature type="region of interest" description="Disordered" evidence="10">
    <location>
        <begin position="544"/>
        <end position="583"/>
    </location>
</feature>
<dbReference type="CDD" id="cd00160">
    <property type="entry name" value="RhoGEF"/>
    <property type="match status" value="1"/>
</dbReference>
<feature type="compositionally biased region" description="Polar residues" evidence="10">
    <location>
        <begin position="1495"/>
        <end position="1510"/>
    </location>
</feature>
<feature type="domain" description="BPTI/Kunitz inhibitor" evidence="14">
    <location>
        <begin position="259"/>
        <end position="309"/>
    </location>
</feature>
<feature type="compositionally biased region" description="Low complexity" evidence="10">
    <location>
        <begin position="565"/>
        <end position="579"/>
    </location>
</feature>
<dbReference type="Pfam" id="PF00621">
    <property type="entry name" value="RhoGEF"/>
    <property type="match status" value="1"/>
</dbReference>
<keyword evidence="3 11" id="KW-0812">Transmembrane</keyword>
<feature type="transmembrane region" description="Helical" evidence="11">
    <location>
        <begin position="467"/>
        <end position="490"/>
    </location>
</feature>
<dbReference type="PROSITE" id="PS50986">
    <property type="entry name" value="MANSC"/>
    <property type="match status" value="1"/>
</dbReference>
<dbReference type="InterPro" id="IPR020901">
    <property type="entry name" value="Prtase_inh_Kunz-CS"/>
</dbReference>
<dbReference type="InterPro" id="IPR035899">
    <property type="entry name" value="DBL_dom_sf"/>
</dbReference>
<dbReference type="Pfam" id="PF00014">
    <property type="entry name" value="Kunitz_BPTI"/>
    <property type="match status" value="2"/>
</dbReference>
<feature type="domain" description="MANSC" evidence="15">
    <location>
        <begin position="59"/>
        <end position="140"/>
    </location>
</feature>
<feature type="region of interest" description="Disordered" evidence="10">
    <location>
        <begin position="1595"/>
        <end position="1626"/>
    </location>
</feature>
<feature type="compositionally biased region" description="Polar residues" evidence="10">
    <location>
        <begin position="498"/>
        <end position="511"/>
    </location>
</feature>
<reference evidence="16" key="1">
    <citation type="submission" date="2023-07" db="EMBL/GenBank/DDBJ databases">
        <title>Chromosome-level Genome Assembly of Striped Snakehead (Channa striata).</title>
        <authorList>
            <person name="Liu H."/>
        </authorList>
    </citation>
    <scope>NUCLEOTIDE SEQUENCE</scope>
    <source>
        <strain evidence="16">Gz</strain>
        <tissue evidence="16">Muscle</tissue>
    </source>
</reference>
<dbReference type="Gene3D" id="1.20.900.10">
    <property type="entry name" value="Dbl homology (DH) domain"/>
    <property type="match status" value="1"/>
</dbReference>
<dbReference type="PROSITE" id="PS50010">
    <property type="entry name" value="DH_2"/>
    <property type="match status" value="1"/>
</dbReference>
<dbReference type="EMBL" id="JAUPFM010000016">
    <property type="protein sequence ID" value="KAK2826209.1"/>
    <property type="molecule type" value="Genomic_DNA"/>
</dbReference>
<dbReference type="SMART" id="SM00765">
    <property type="entry name" value="MANEC"/>
    <property type="match status" value="1"/>
</dbReference>
<keyword evidence="8" id="KW-0325">Glycoprotein</keyword>
<feature type="compositionally biased region" description="Low complexity" evidence="10">
    <location>
        <begin position="609"/>
        <end position="635"/>
    </location>
</feature>
<feature type="compositionally biased region" description="Polar residues" evidence="10">
    <location>
        <begin position="653"/>
        <end position="669"/>
    </location>
</feature>
<evidence type="ECO:0000256" key="8">
    <source>
        <dbReference type="ARBA" id="ARBA00023180"/>
    </source>
</evidence>
<feature type="compositionally biased region" description="Polar residues" evidence="10">
    <location>
        <begin position="1738"/>
        <end position="1754"/>
    </location>
</feature>
<dbReference type="SUPFAM" id="SSF50729">
    <property type="entry name" value="PH domain-like"/>
    <property type="match status" value="1"/>
</dbReference>
<dbReference type="SUPFAM" id="SSF48065">
    <property type="entry name" value="DBL homology domain (DH-domain)"/>
    <property type="match status" value="1"/>
</dbReference>
<feature type="disulfide bond" evidence="9">
    <location>
        <begin position="335"/>
        <end position="347"/>
    </location>
</feature>
<keyword evidence="17" id="KW-1185">Reference proteome</keyword>
<keyword evidence="6 11" id="KW-0472">Membrane</keyword>
<keyword evidence="5 11" id="KW-1133">Transmembrane helix</keyword>
<dbReference type="PROSITE" id="PS50279">
    <property type="entry name" value="BPTI_KUNITZ_2"/>
    <property type="match status" value="2"/>
</dbReference>
<keyword evidence="2" id="KW-0597">Phosphoprotein</keyword>
<dbReference type="InterPro" id="IPR055251">
    <property type="entry name" value="SOS1_NGEF_PH"/>
</dbReference>
<dbReference type="InterPro" id="IPR011993">
    <property type="entry name" value="PH-like_dom_sf"/>
</dbReference>
<dbReference type="Pfam" id="PF22697">
    <property type="entry name" value="SOS1_NGEF_PH"/>
    <property type="match status" value="1"/>
</dbReference>
<feature type="compositionally biased region" description="Polar residues" evidence="10">
    <location>
        <begin position="1283"/>
        <end position="1293"/>
    </location>
</feature>
<organism evidence="16 17">
    <name type="scientific">Channa striata</name>
    <name type="common">Snakehead murrel</name>
    <name type="synonym">Ophicephalus striatus</name>
    <dbReference type="NCBI Taxonomy" id="64152"/>
    <lineage>
        <taxon>Eukaryota</taxon>
        <taxon>Metazoa</taxon>
        <taxon>Chordata</taxon>
        <taxon>Craniata</taxon>
        <taxon>Vertebrata</taxon>
        <taxon>Euteleostomi</taxon>
        <taxon>Actinopterygii</taxon>
        <taxon>Neopterygii</taxon>
        <taxon>Teleostei</taxon>
        <taxon>Neoteleostei</taxon>
        <taxon>Acanthomorphata</taxon>
        <taxon>Anabantaria</taxon>
        <taxon>Anabantiformes</taxon>
        <taxon>Channoidei</taxon>
        <taxon>Channidae</taxon>
        <taxon>Channa</taxon>
    </lineage>
</organism>
<feature type="compositionally biased region" description="Low complexity" evidence="10">
    <location>
        <begin position="1595"/>
        <end position="1610"/>
    </location>
</feature>
<dbReference type="InterPro" id="IPR011106">
    <property type="entry name" value="MANSC_N"/>
</dbReference>
<protein>
    <submittedName>
        <fullName evidence="16">Uncharacterized protein</fullName>
    </submittedName>
</protein>
<dbReference type="SMART" id="SM00325">
    <property type="entry name" value="RhoGEF"/>
    <property type="match status" value="1"/>
</dbReference>
<dbReference type="GO" id="GO:0016020">
    <property type="term" value="C:membrane"/>
    <property type="evidence" value="ECO:0007669"/>
    <property type="project" value="UniProtKB-SubCell"/>
</dbReference>
<evidence type="ECO:0000313" key="16">
    <source>
        <dbReference type="EMBL" id="KAK2826209.1"/>
    </source>
</evidence>
<dbReference type="InterPro" id="IPR013783">
    <property type="entry name" value="Ig-like_fold"/>
</dbReference>
<dbReference type="CDD" id="cd22623">
    <property type="entry name" value="Kunitz_HAI1_1-like"/>
    <property type="match status" value="1"/>
</dbReference>
<dbReference type="Pfam" id="PF07502">
    <property type="entry name" value="MANEC"/>
    <property type="match status" value="1"/>
</dbReference>
<keyword evidence="7 9" id="KW-1015">Disulfide bond</keyword>
<dbReference type="Pfam" id="PF00057">
    <property type="entry name" value="Ldl_recept_a"/>
    <property type="match status" value="1"/>
</dbReference>
<dbReference type="PROSITE" id="PS50003">
    <property type="entry name" value="PH_DOMAIN"/>
    <property type="match status" value="1"/>
</dbReference>
<dbReference type="FunFam" id="2.60.40.10:FF:000061">
    <property type="entry name" value="Dyslexia-associated protein KIAA0319 homolog"/>
    <property type="match status" value="1"/>
</dbReference>
<proteinExistence type="predicted"/>
<dbReference type="SMART" id="SM00192">
    <property type="entry name" value="LDLa"/>
    <property type="match status" value="1"/>
</dbReference>
<evidence type="ECO:0000256" key="5">
    <source>
        <dbReference type="ARBA" id="ARBA00022989"/>
    </source>
</evidence>
<dbReference type="PANTHER" id="PTHR45924:SF4">
    <property type="entry name" value="PLECKSTRIN HOMOLOGY DOMAIN-CONTAINING FAMILY G MEMBER 3"/>
    <property type="match status" value="1"/>
</dbReference>
<evidence type="ECO:0000256" key="4">
    <source>
        <dbReference type="ARBA" id="ARBA00022729"/>
    </source>
</evidence>
<dbReference type="Gene3D" id="4.10.400.10">
    <property type="entry name" value="Low-density Lipoprotein Receptor"/>
    <property type="match status" value="1"/>
</dbReference>
<evidence type="ECO:0000259" key="12">
    <source>
        <dbReference type="PROSITE" id="PS50003"/>
    </source>
</evidence>
<feature type="compositionally biased region" description="Basic and acidic residues" evidence="10">
    <location>
        <begin position="512"/>
        <end position="532"/>
    </location>
</feature>
<dbReference type="SMART" id="SM00233">
    <property type="entry name" value="PH"/>
    <property type="match status" value="1"/>
</dbReference>
<feature type="region of interest" description="Disordered" evidence="10">
    <location>
        <begin position="1373"/>
        <end position="1412"/>
    </location>
</feature>
<evidence type="ECO:0000259" key="14">
    <source>
        <dbReference type="PROSITE" id="PS50279"/>
    </source>
</evidence>
<feature type="region of interest" description="Disordered" evidence="10">
    <location>
        <begin position="497"/>
        <end position="532"/>
    </location>
</feature>
<dbReference type="CDD" id="cd22624">
    <property type="entry name" value="Kunitz_HAI1_2-like"/>
    <property type="match status" value="1"/>
</dbReference>
<feature type="domain" description="BPTI/Kunitz inhibitor" evidence="14">
    <location>
        <begin position="391"/>
        <end position="441"/>
    </location>
</feature>
<dbReference type="PROSITE" id="PS00280">
    <property type="entry name" value="BPTI_KUNITZ_1"/>
    <property type="match status" value="1"/>
</dbReference>
<comment type="caution">
    <text evidence="16">The sequence shown here is derived from an EMBL/GenBank/DDBJ whole genome shotgun (WGS) entry which is preliminary data.</text>
</comment>
<feature type="compositionally biased region" description="Basic and acidic residues" evidence="10">
    <location>
        <begin position="1126"/>
        <end position="1141"/>
    </location>
</feature>
<dbReference type="GO" id="GO:0005085">
    <property type="term" value="F:guanyl-nucleotide exchange factor activity"/>
    <property type="evidence" value="ECO:0007669"/>
    <property type="project" value="InterPro"/>
</dbReference>
<dbReference type="InterPro" id="IPR000219">
    <property type="entry name" value="DH_dom"/>
</dbReference>
<dbReference type="FunFam" id="4.10.410.10:FF:000006">
    <property type="entry name" value="Serine peptidase inhibitor, Kunitz type 1"/>
    <property type="match status" value="1"/>
</dbReference>
<evidence type="ECO:0000256" key="3">
    <source>
        <dbReference type="ARBA" id="ARBA00022692"/>
    </source>
</evidence>
<evidence type="ECO:0000313" key="17">
    <source>
        <dbReference type="Proteomes" id="UP001187415"/>
    </source>
</evidence>
<dbReference type="InterPro" id="IPR036880">
    <property type="entry name" value="Kunitz_BPTI_sf"/>
</dbReference>
<dbReference type="GO" id="GO:2000114">
    <property type="term" value="P:regulation of establishment of cell polarity"/>
    <property type="evidence" value="ECO:0007669"/>
    <property type="project" value="TreeGrafter"/>
</dbReference>
<evidence type="ECO:0000256" key="9">
    <source>
        <dbReference type="PROSITE-ProRule" id="PRU00124"/>
    </source>
</evidence>
<feature type="region of interest" description="Disordered" evidence="10">
    <location>
        <begin position="1495"/>
        <end position="1535"/>
    </location>
</feature>
<feature type="compositionally biased region" description="Basic and acidic residues" evidence="10">
    <location>
        <begin position="1553"/>
        <end position="1564"/>
    </location>
</feature>
<evidence type="ECO:0000256" key="2">
    <source>
        <dbReference type="ARBA" id="ARBA00022553"/>
    </source>
</evidence>
<dbReference type="GO" id="GO:0031267">
    <property type="term" value="F:small GTPase binding"/>
    <property type="evidence" value="ECO:0007669"/>
    <property type="project" value="TreeGrafter"/>
</dbReference>
<dbReference type="SMART" id="SM00131">
    <property type="entry name" value="KU"/>
    <property type="match status" value="2"/>
</dbReference>
<dbReference type="GO" id="GO:0005829">
    <property type="term" value="C:cytosol"/>
    <property type="evidence" value="ECO:0007669"/>
    <property type="project" value="UniProtKB-ARBA"/>
</dbReference>
<dbReference type="Proteomes" id="UP001187415">
    <property type="component" value="Unassembled WGS sequence"/>
</dbReference>
<dbReference type="InterPro" id="IPR013980">
    <property type="entry name" value="MANSC_dom"/>
</dbReference>
<feature type="domain" description="DH" evidence="13">
    <location>
        <begin position="723"/>
        <end position="903"/>
    </location>
</feature>
<dbReference type="InterPro" id="IPR035986">
    <property type="entry name" value="PKD_dom_sf"/>
</dbReference>
<dbReference type="Gene3D" id="2.30.29.30">
    <property type="entry name" value="Pleckstrin-homology domain (PH domain)/Phosphotyrosine-binding domain (PTB)"/>
    <property type="match status" value="1"/>
</dbReference>
<dbReference type="InterPro" id="IPR043324">
    <property type="entry name" value="PH_PLEKHG1_G2_G3"/>
</dbReference>
<feature type="region of interest" description="Disordered" evidence="10">
    <location>
        <begin position="1545"/>
        <end position="1564"/>
    </location>
</feature>
<feature type="region of interest" description="Disordered" evidence="10">
    <location>
        <begin position="1738"/>
        <end position="1763"/>
    </location>
</feature>
<accession>A0AA88S3E9</accession>
<dbReference type="PROSITE" id="PS50068">
    <property type="entry name" value="LDLRA_2"/>
    <property type="match status" value="1"/>
</dbReference>
<dbReference type="FunFam" id="1.20.900.10:FF:000019">
    <property type="entry name" value="Pleckstrin homology domain-containing family G member 1"/>
    <property type="match status" value="1"/>
</dbReference>
<dbReference type="InterPro" id="IPR002172">
    <property type="entry name" value="LDrepeatLR_classA_rpt"/>
</dbReference>
<keyword evidence="4" id="KW-0732">Signal</keyword>
<dbReference type="Gene3D" id="2.60.40.10">
    <property type="entry name" value="Immunoglobulins"/>
    <property type="match status" value="1"/>
</dbReference>
<dbReference type="Gene3D" id="4.10.410.10">
    <property type="entry name" value="Pancreatic trypsin inhibitor Kunitz domain"/>
    <property type="match status" value="2"/>
</dbReference>
<dbReference type="InterPro" id="IPR023415">
    <property type="entry name" value="LDLR_class-A_CS"/>
</dbReference>
<evidence type="ECO:0000256" key="10">
    <source>
        <dbReference type="SAM" id="MobiDB-lite"/>
    </source>
</evidence>
<feature type="compositionally biased region" description="Polar residues" evidence="10">
    <location>
        <begin position="1373"/>
        <end position="1392"/>
    </location>
</feature>